<dbReference type="OrthoDB" id="7067274at2"/>
<dbReference type="Proteomes" id="UP000184248">
    <property type="component" value="Unassembled WGS sequence"/>
</dbReference>
<dbReference type="EMBL" id="FRAL01000001">
    <property type="protein sequence ID" value="SHJ92637.1"/>
    <property type="molecule type" value="Genomic_DNA"/>
</dbReference>
<evidence type="ECO:0000259" key="7">
    <source>
        <dbReference type="Pfam" id="PF17188"/>
    </source>
</evidence>
<accession>A0A1M6NAF6</accession>
<dbReference type="Gene3D" id="3.30.200.100">
    <property type="entry name" value="MucB/RseB, C-terminal domain"/>
    <property type="match status" value="1"/>
</dbReference>
<dbReference type="InterPro" id="IPR005588">
    <property type="entry name" value="MucB_RseB"/>
</dbReference>
<dbReference type="RefSeq" id="WP_064698176.1">
    <property type="nucleotide sequence ID" value="NZ_BDEO01000001.1"/>
</dbReference>
<feature type="chain" id="PRO_5009919704" evidence="5">
    <location>
        <begin position="27"/>
        <end position="339"/>
    </location>
</feature>
<dbReference type="InterPro" id="IPR033436">
    <property type="entry name" value="MucB/RseB_C"/>
</dbReference>
<organism evidence="8 9">
    <name type="scientific">Halomonas caseinilytica</name>
    <dbReference type="NCBI Taxonomy" id="438744"/>
    <lineage>
        <taxon>Bacteria</taxon>
        <taxon>Pseudomonadati</taxon>
        <taxon>Pseudomonadota</taxon>
        <taxon>Gammaproteobacteria</taxon>
        <taxon>Oceanospirillales</taxon>
        <taxon>Halomonadaceae</taxon>
        <taxon>Halomonas</taxon>
    </lineage>
</organism>
<feature type="domain" description="MucB/RseB N-terminal" evidence="6">
    <location>
        <begin position="52"/>
        <end position="204"/>
    </location>
</feature>
<evidence type="ECO:0000259" key="6">
    <source>
        <dbReference type="Pfam" id="PF03888"/>
    </source>
</evidence>
<evidence type="ECO:0000313" key="9">
    <source>
        <dbReference type="Proteomes" id="UP000184248"/>
    </source>
</evidence>
<dbReference type="GO" id="GO:0030288">
    <property type="term" value="C:outer membrane-bounded periplasmic space"/>
    <property type="evidence" value="ECO:0007669"/>
    <property type="project" value="TreeGrafter"/>
</dbReference>
<evidence type="ECO:0000256" key="2">
    <source>
        <dbReference type="ARBA" id="ARBA00008150"/>
    </source>
</evidence>
<keyword evidence="4" id="KW-0574">Periplasm</keyword>
<protein>
    <submittedName>
        <fullName evidence="8">Sigma E regulatory protein, MucB/RseB</fullName>
    </submittedName>
</protein>
<name>A0A1M6NAF6_9GAMM</name>
<gene>
    <name evidence="8" type="ORF">SAMN05192556_101337</name>
</gene>
<evidence type="ECO:0000256" key="1">
    <source>
        <dbReference type="ARBA" id="ARBA00004418"/>
    </source>
</evidence>
<evidence type="ECO:0000313" key="8">
    <source>
        <dbReference type="EMBL" id="SHJ92637.1"/>
    </source>
</evidence>
<dbReference type="InterPro" id="IPR033434">
    <property type="entry name" value="MucB/RseB_N"/>
</dbReference>
<dbReference type="AlphaFoldDB" id="A0A1M6NAF6"/>
<dbReference type="Pfam" id="PF17188">
    <property type="entry name" value="MucB_RseB_C"/>
    <property type="match status" value="1"/>
</dbReference>
<evidence type="ECO:0000256" key="4">
    <source>
        <dbReference type="ARBA" id="ARBA00022764"/>
    </source>
</evidence>
<dbReference type="Gene3D" id="2.50.20.10">
    <property type="entry name" value="Lipoprotein localisation LolA/LolB/LppX"/>
    <property type="match status" value="1"/>
</dbReference>
<dbReference type="PANTHER" id="PTHR38782">
    <property type="match status" value="1"/>
</dbReference>
<dbReference type="PIRSF" id="PIRSF005427">
    <property type="entry name" value="RseB"/>
    <property type="match status" value="1"/>
</dbReference>
<dbReference type="CDD" id="cd16327">
    <property type="entry name" value="RseB"/>
    <property type="match status" value="1"/>
</dbReference>
<keyword evidence="9" id="KW-1185">Reference proteome</keyword>
<comment type="similarity">
    <text evidence="2">Belongs to the RseB family.</text>
</comment>
<comment type="subcellular location">
    <subcellularLocation>
        <location evidence="1">Periplasm</location>
    </subcellularLocation>
</comment>
<dbReference type="Pfam" id="PF03888">
    <property type="entry name" value="MucB_RseB"/>
    <property type="match status" value="1"/>
</dbReference>
<dbReference type="GO" id="GO:0032885">
    <property type="term" value="P:regulation of polysaccharide biosynthetic process"/>
    <property type="evidence" value="ECO:0007669"/>
    <property type="project" value="TreeGrafter"/>
</dbReference>
<reference evidence="9" key="1">
    <citation type="submission" date="2016-11" db="EMBL/GenBank/DDBJ databases">
        <authorList>
            <person name="Varghese N."/>
            <person name="Submissions S."/>
        </authorList>
    </citation>
    <scope>NUCLEOTIDE SEQUENCE [LARGE SCALE GENOMIC DNA]</scope>
    <source>
        <strain evidence="9">ALO Sharm</strain>
    </source>
</reference>
<evidence type="ECO:0000256" key="3">
    <source>
        <dbReference type="ARBA" id="ARBA00022729"/>
    </source>
</evidence>
<dbReference type="GO" id="GO:0045152">
    <property type="term" value="F:antisigma factor binding"/>
    <property type="evidence" value="ECO:0007669"/>
    <property type="project" value="TreeGrafter"/>
</dbReference>
<evidence type="ECO:0000256" key="5">
    <source>
        <dbReference type="SAM" id="SignalP"/>
    </source>
</evidence>
<dbReference type="InterPro" id="IPR038484">
    <property type="entry name" value="MucB/RseB_C_sf"/>
</dbReference>
<sequence>MWHRRKRSGRIACVLLAGCVALPAMAREASTTASASEALDCAALDEQETPSSAEAWFVRSRWASHCYAFQASAVRIGVDGVRTLALSHDIEDGVEREVARFLDGPPAVHERRGGAARLGGLGGEGSPERLGARTRHLEDFYRLRLAGESRIASRHAVRLEIEPLDDQRYGRHLWLDATTALPLKQVLLDERGRAVETFQITELRNPRLYQGGIERLSRDVDQDERAWRPGWLPDGFALQAAGTSESSRPGVEQRIYGDGLATLSLFVEVVSGQKLLKPGVHRLGVSHAAVRHSELGGRPRQVVVMGELPPAVLKRVAESIEWHGGQSTAASSSDSASSP</sequence>
<dbReference type="PANTHER" id="PTHR38782:SF1">
    <property type="entry name" value="SIGMA-E FACTOR REGULATORY PROTEIN RSEB"/>
    <property type="match status" value="1"/>
</dbReference>
<feature type="domain" description="MucB/RseB C-terminal" evidence="7">
    <location>
        <begin position="222"/>
        <end position="321"/>
    </location>
</feature>
<feature type="signal peptide" evidence="5">
    <location>
        <begin position="1"/>
        <end position="26"/>
    </location>
</feature>
<proteinExistence type="inferred from homology"/>
<keyword evidence="3 5" id="KW-0732">Signal</keyword>